<dbReference type="Proteomes" id="UP000812966">
    <property type="component" value="Unassembled WGS sequence"/>
</dbReference>
<keyword evidence="4" id="KW-1185">Reference proteome</keyword>
<dbReference type="AlphaFoldDB" id="A0A8K0JRU3"/>
<evidence type="ECO:0000259" key="2">
    <source>
        <dbReference type="PROSITE" id="PS50833"/>
    </source>
</evidence>
<dbReference type="PROSITE" id="PS50833">
    <property type="entry name" value="BRIX"/>
    <property type="match status" value="1"/>
</dbReference>
<dbReference type="SMART" id="SM00879">
    <property type="entry name" value="Brix"/>
    <property type="match status" value="1"/>
</dbReference>
<dbReference type="GO" id="GO:0000470">
    <property type="term" value="P:maturation of LSU-rRNA"/>
    <property type="evidence" value="ECO:0007669"/>
    <property type="project" value="TreeGrafter"/>
</dbReference>
<name>A0A8K0JRU3_9TREE</name>
<protein>
    <recommendedName>
        <fullName evidence="2">Brix domain-containing protein</fullName>
    </recommendedName>
</protein>
<organism evidence="3 4">
    <name type="scientific">Filobasidium floriforme</name>
    <dbReference type="NCBI Taxonomy" id="5210"/>
    <lineage>
        <taxon>Eukaryota</taxon>
        <taxon>Fungi</taxon>
        <taxon>Dikarya</taxon>
        <taxon>Basidiomycota</taxon>
        <taxon>Agaricomycotina</taxon>
        <taxon>Tremellomycetes</taxon>
        <taxon>Filobasidiales</taxon>
        <taxon>Filobasidiaceae</taxon>
        <taxon>Filobasidium</taxon>
    </lineage>
</organism>
<dbReference type="GO" id="GO:0000460">
    <property type="term" value="P:maturation of 5.8S rRNA"/>
    <property type="evidence" value="ECO:0007669"/>
    <property type="project" value="TreeGrafter"/>
</dbReference>
<dbReference type="InterPro" id="IPR044281">
    <property type="entry name" value="IMP4/RPF1"/>
</dbReference>
<feature type="compositionally biased region" description="Acidic residues" evidence="1">
    <location>
        <begin position="132"/>
        <end position="156"/>
    </location>
</feature>
<dbReference type="PANTHER" id="PTHR22734:SF3">
    <property type="entry name" value="RIBOSOME PRODUCTION FACTOR 1"/>
    <property type="match status" value="1"/>
</dbReference>
<proteinExistence type="predicted"/>
<dbReference type="GO" id="GO:0030687">
    <property type="term" value="C:preribosome, large subunit precursor"/>
    <property type="evidence" value="ECO:0007669"/>
    <property type="project" value="TreeGrafter"/>
</dbReference>
<evidence type="ECO:0000256" key="1">
    <source>
        <dbReference type="SAM" id="MobiDB-lite"/>
    </source>
</evidence>
<dbReference type="EMBL" id="JABELV010000008">
    <property type="protein sequence ID" value="KAG7571379.1"/>
    <property type="molecule type" value="Genomic_DNA"/>
</dbReference>
<feature type="domain" description="Brix" evidence="2">
    <location>
        <begin position="174"/>
        <end position="359"/>
    </location>
</feature>
<feature type="region of interest" description="Disordered" evidence="1">
    <location>
        <begin position="363"/>
        <end position="432"/>
    </location>
</feature>
<feature type="compositionally biased region" description="Acidic residues" evidence="1">
    <location>
        <begin position="375"/>
        <end position="391"/>
    </location>
</feature>
<dbReference type="Pfam" id="PF04427">
    <property type="entry name" value="Brix"/>
    <property type="match status" value="1"/>
</dbReference>
<gene>
    <name evidence="3" type="ORF">FFLO_00731</name>
</gene>
<feature type="compositionally biased region" description="Basic residues" evidence="1">
    <location>
        <begin position="19"/>
        <end position="34"/>
    </location>
</feature>
<dbReference type="PANTHER" id="PTHR22734">
    <property type="entry name" value="U3 SMALL NUCLEOLAR RIBONUCLEOPROTEIN PROTEIN IMP4"/>
    <property type="match status" value="1"/>
</dbReference>
<feature type="compositionally biased region" description="Basic and acidic residues" evidence="1">
    <location>
        <begin position="1"/>
        <end position="18"/>
    </location>
</feature>
<feature type="compositionally biased region" description="Low complexity" evidence="1">
    <location>
        <begin position="79"/>
        <end position="88"/>
    </location>
</feature>
<feature type="region of interest" description="Disordered" evidence="1">
    <location>
        <begin position="1"/>
        <end position="177"/>
    </location>
</feature>
<dbReference type="Gene3D" id="3.40.50.10480">
    <property type="entry name" value="Probable brix-domain ribosomal biogenesis protein"/>
    <property type="match status" value="1"/>
</dbReference>
<sequence length="460" mass="51592">MPPDKRILNAMKRSEVHRKEKRAKAQAKLKRRMETRKTEREDPEGDKAREARLAKNVPRTLDNARQFDAGSYLTADPTSAASLAARSRLMGKKKKVEVPVKSEGSGSEEDDDENGAGPGPSSAARMKKRQTDEDEDMEDNEGEADAEEGEQDGEDETSTKPSPFPTGPFSDEPPRILLTTSPHATQATHAFMGELRSVLPGGEVYKRLKGRGFEVGRIARWAAKREFKAMVIVNEDHKTPNAITVINLPAGPTAYFKLTSVVLGQQISGHARPSPHSPELILNNFSTLLGMNVGRLFGSLFPPMPQFRGRQVVTLHNQRDFLFFRRHRYMFASTEKARLQEIGPRFTLKLRWLRKGLPSVLAADGVAPRSGDKAESEDEEDADEDVEDADVDMERTDKPTVAGENEDDDDDEANANEEEIKGKKRKDMVNGVKIPALDEEQEYEWKWKPKMEVSRTTFFM</sequence>
<dbReference type="InterPro" id="IPR007109">
    <property type="entry name" value="Brix"/>
</dbReference>
<comment type="caution">
    <text evidence="3">The sequence shown here is derived from an EMBL/GenBank/DDBJ whole genome shotgun (WGS) entry which is preliminary data.</text>
</comment>
<dbReference type="GO" id="GO:0005730">
    <property type="term" value="C:nucleolus"/>
    <property type="evidence" value="ECO:0007669"/>
    <property type="project" value="TreeGrafter"/>
</dbReference>
<dbReference type="OrthoDB" id="264354at2759"/>
<dbReference type="SUPFAM" id="SSF52954">
    <property type="entry name" value="Class II aaRS ABD-related"/>
    <property type="match status" value="1"/>
</dbReference>
<feature type="compositionally biased region" description="Basic and acidic residues" evidence="1">
    <location>
        <begin position="35"/>
        <end position="53"/>
    </location>
</feature>
<reference evidence="3" key="1">
    <citation type="submission" date="2020-04" db="EMBL/GenBank/DDBJ databases">
        <title>Analysis of mating type loci in Filobasidium floriforme.</title>
        <authorList>
            <person name="Nowrousian M."/>
        </authorList>
    </citation>
    <scope>NUCLEOTIDE SEQUENCE</scope>
    <source>
        <strain evidence="3">CBS 6242</strain>
    </source>
</reference>
<accession>A0A8K0JRU3</accession>
<feature type="compositionally biased region" description="Acidic residues" evidence="1">
    <location>
        <begin position="404"/>
        <end position="417"/>
    </location>
</feature>
<dbReference type="GO" id="GO:0042134">
    <property type="term" value="F:rRNA primary transcript binding"/>
    <property type="evidence" value="ECO:0007669"/>
    <property type="project" value="InterPro"/>
</dbReference>
<evidence type="ECO:0000313" key="3">
    <source>
        <dbReference type="EMBL" id="KAG7571379.1"/>
    </source>
</evidence>
<evidence type="ECO:0000313" key="4">
    <source>
        <dbReference type="Proteomes" id="UP000812966"/>
    </source>
</evidence>